<dbReference type="EMBL" id="JAEILG010000052">
    <property type="protein sequence ID" value="MBI6566543.1"/>
    <property type="molecule type" value="Genomic_DNA"/>
</dbReference>
<proteinExistence type="predicted"/>
<evidence type="ECO:0000313" key="3">
    <source>
        <dbReference type="Proteomes" id="UP000648914"/>
    </source>
</evidence>
<gene>
    <name evidence="2" type="ORF">YA0852_20860</name>
</gene>
<feature type="chain" id="PRO_5046896186" evidence="1">
    <location>
        <begin position="29"/>
        <end position="185"/>
    </location>
</feature>
<keyword evidence="3" id="KW-1185">Reference proteome</keyword>
<accession>A0ABS0UQ83</accession>
<feature type="signal peptide" evidence="1">
    <location>
        <begin position="1"/>
        <end position="28"/>
    </location>
</feature>
<keyword evidence="1" id="KW-0732">Signal</keyword>
<name>A0ABS0UQ83_9PSED</name>
<dbReference type="Proteomes" id="UP000648914">
    <property type="component" value="Unassembled WGS sequence"/>
</dbReference>
<comment type="caution">
    <text evidence="2">The sequence shown here is derived from an EMBL/GenBank/DDBJ whole genome shotgun (WGS) entry which is preliminary data.</text>
</comment>
<evidence type="ECO:0000256" key="1">
    <source>
        <dbReference type="SAM" id="SignalP"/>
    </source>
</evidence>
<protein>
    <submittedName>
        <fullName evidence="2">Uncharacterized protein</fullName>
    </submittedName>
</protein>
<evidence type="ECO:0000313" key="2">
    <source>
        <dbReference type="EMBL" id="MBI6566543.1"/>
    </source>
</evidence>
<reference evidence="2 3" key="1">
    <citation type="submission" date="2020-12" db="EMBL/GenBank/DDBJ databases">
        <title>Comparative genomic insights into the epidemiology and virulence of plant pathogenic Pseudomonads from Turkey.</title>
        <authorList>
            <person name="Dillon M."/>
            <person name="Ruiz-Bedoya T."/>
            <person name="Bendalovic-Torma C."/>
            <person name="Guttman K.M."/>
            <person name="Kwak H."/>
            <person name="Middleton M.A."/>
            <person name="Wang P.W."/>
            <person name="Horuz S."/>
            <person name="Aysan Y."/>
            <person name="Guttman D.S."/>
        </authorList>
    </citation>
    <scope>NUCLEOTIDE SEQUENCE [LARGE SCALE GENOMIC DNA]</scope>
    <source>
        <strain evidence="2 3">S5_IA_2b</strain>
    </source>
</reference>
<sequence length="185" mass="21165">MEFHTMIKQISSLVFTAMLFSTATVVQADTSFSKNETYNDQQVSADIQGFGNKVIDQVGKSKYVKFDQQKTEYAYTITRYAEGDIQYTGNPVDMKGVRFIKVQFFVDGTPGHTQVSTFTPSKYNNAIRIVKMDRDDSRPYEFDLGMDSDNKLYIINKNGSTTPLQQVNEIKRDIPLTEKNKDMIF</sequence>
<organism evidence="2 3">
    <name type="scientific">Pseudomonas synxantha</name>
    <dbReference type="NCBI Taxonomy" id="47883"/>
    <lineage>
        <taxon>Bacteria</taxon>
        <taxon>Pseudomonadati</taxon>
        <taxon>Pseudomonadota</taxon>
        <taxon>Gammaproteobacteria</taxon>
        <taxon>Pseudomonadales</taxon>
        <taxon>Pseudomonadaceae</taxon>
        <taxon>Pseudomonas</taxon>
    </lineage>
</organism>